<name>A0AA95NEJ4_9BURK</name>
<sequence>MSTLPTRIDGHLAALTRPQSPGHAVAVARHGELLYASGHGLASLEQRSGIGAETLFRIASVSKQFTVAAGLQLAAQGRLDLGADARGMLPELAQLPQAVTVDQLMRNCSGLPDFLELLRLGGVGLEHLTRRASMAAALARNRHLNSAPGSRFLYCNSNYLLLGLLVERLSGQSLGDYLQQAIFAPLGMAQTRMVVPCDLALPGLAAPYLRQADGGYRRALHGFEHGGEGGLVSNVLDLTHWAQALLAPPPELAALAEALMAPTLLSGNQPAAYARGLEHSQWRGHACVGHGGLWPGYRSEFLLLPAEGLSIVVISNDSGSNPYKLARELLDLVLPPAAMAKAAAPDWAGEWINAEAGLLLGLQQGPGTHLTAQQWGLSFELYPEADGSWLPLRGAYEFRLRAGTGGTLLLDSGAGQQHQLQPLGQRAGLPAGLAGRWHCPDIASTWQIAEDGSVTVEGPLMRSPQPWQLLGLSDTLMELRAPGYWMSSSQLLRVAERAADGRILGLSLDCSRIRGLRFSPLP</sequence>
<keyword evidence="2" id="KW-0378">Hydrolase</keyword>
<dbReference type="InterPro" id="IPR001466">
    <property type="entry name" value="Beta-lactam-related"/>
</dbReference>
<dbReference type="Gene3D" id="3.40.710.10">
    <property type="entry name" value="DD-peptidase/beta-lactamase superfamily"/>
    <property type="match status" value="1"/>
</dbReference>
<dbReference type="GO" id="GO:0016787">
    <property type="term" value="F:hydrolase activity"/>
    <property type="evidence" value="ECO:0007669"/>
    <property type="project" value="UniProtKB-KW"/>
</dbReference>
<accession>A0AA95NEJ4</accession>
<feature type="domain" description="Beta-lactamase-related" evidence="1">
    <location>
        <begin position="18"/>
        <end position="329"/>
    </location>
</feature>
<dbReference type="Pfam" id="PF00144">
    <property type="entry name" value="Beta-lactamase"/>
    <property type="match status" value="1"/>
</dbReference>
<evidence type="ECO:0000313" key="2">
    <source>
        <dbReference type="EMBL" id="WIT12148.1"/>
    </source>
</evidence>
<dbReference type="KEGG" id="pais:PFX98_00660"/>
<dbReference type="Proteomes" id="UP001177769">
    <property type="component" value="Chromosome"/>
</dbReference>
<dbReference type="PANTHER" id="PTHR46825:SF9">
    <property type="entry name" value="BETA-LACTAMASE-RELATED DOMAIN-CONTAINING PROTEIN"/>
    <property type="match status" value="1"/>
</dbReference>
<evidence type="ECO:0000313" key="3">
    <source>
        <dbReference type="Proteomes" id="UP001177769"/>
    </source>
</evidence>
<protein>
    <submittedName>
        <fullName evidence="2">Serine hydrolase</fullName>
    </submittedName>
</protein>
<evidence type="ECO:0000259" key="1">
    <source>
        <dbReference type="Pfam" id="PF00144"/>
    </source>
</evidence>
<gene>
    <name evidence="2" type="ORF">PFX98_00660</name>
</gene>
<proteinExistence type="predicted"/>
<dbReference type="RefSeq" id="WP_285233241.1">
    <property type="nucleotide sequence ID" value="NZ_CP116346.1"/>
</dbReference>
<dbReference type="SUPFAM" id="SSF56601">
    <property type="entry name" value="beta-lactamase/transpeptidase-like"/>
    <property type="match status" value="1"/>
</dbReference>
<dbReference type="InterPro" id="IPR012338">
    <property type="entry name" value="Beta-lactam/transpept-like"/>
</dbReference>
<dbReference type="EMBL" id="CP116346">
    <property type="protein sequence ID" value="WIT12148.1"/>
    <property type="molecule type" value="Genomic_DNA"/>
</dbReference>
<dbReference type="AlphaFoldDB" id="A0AA95NEJ4"/>
<organism evidence="2 3">
    <name type="scientific">Paucibacter sediminis</name>
    <dbReference type="NCBI Taxonomy" id="3019553"/>
    <lineage>
        <taxon>Bacteria</taxon>
        <taxon>Pseudomonadati</taxon>
        <taxon>Pseudomonadota</taxon>
        <taxon>Betaproteobacteria</taxon>
        <taxon>Burkholderiales</taxon>
        <taxon>Sphaerotilaceae</taxon>
        <taxon>Roseateles</taxon>
    </lineage>
</organism>
<reference evidence="2" key="1">
    <citation type="submission" date="2023-01" db="EMBL/GenBank/DDBJ databases">
        <title>Whole genome sequence of Paucibacter sp. S2-9 isolated from pond sediment.</title>
        <authorList>
            <person name="Jung J.Y."/>
        </authorList>
    </citation>
    <scope>NUCLEOTIDE SEQUENCE</scope>
    <source>
        <strain evidence="2">S2-9</strain>
    </source>
</reference>
<keyword evidence="3" id="KW-1185">Reference proteome</keyword>
<dbReference type="InterPro" id="IPR050491">
    <property type="entry name" value="AmpC-like"/>
</dbReference>
<dbReference type="PANTHER" id="PTHR46825">
    <property type="entry name" value="D-ALANYL-D-ALANINE-CARBOXYPEPTIDASE/ENDOPEPTIDASE AMPH"/>
    <property type="match status" value="1"/>
</dbReference>